<dbReference type="GO" id="GO:0005524">
    <property type="term" value="F:ATP binding"/>
    <property type="evidence" value="ECO:0007669"/>
    <property type="project" value="UniProtKB-KW"/>
</dbReference>
<feature type="binding site" evidence="4">
    <location>
        <position position="59"/>
    </location>
    <ligand>
        <name>substrate</name>
    </ligand>
</feature>
<keyword evidence="5" id="KW-0479">Metal-binding</keyword>
<dbReference type="Proteomes" id="UP001139971">
    <property type="component" value="Unassembled WGS sequence"/>
</dbReference>
<feature type="binding site" evidence="4">
    <location>
        <begin position="137"/>
        <end position="145"/>
    </location>
    <ligand>
        <name>ATP</name>
        <dbReference type="ChEBI" id="CHEBI:30616"/>
    </ligand>
</feature>
<dbReference type="Gene3D" id="3.40.50.10420">
    <property type="entry name" value="NagB/RpiA/CoA transferase-like"/>
    <property type="match status" value="1"/>
</dbReference>
<dbReference type="Pfam" id="PF01812">
    <property type="entry name" value="5-FTHF_cyc-lig"/>
    <property type="match status" value="1"/>
</dbReference>
<name>A0A9X3YLY1_9GAMM</name>
<dbReference type="InterPro" id="IPR024185">
    <property type="entry name" value="FTHF_cligase-like_sf"/>
</dbReference>
<dbReference type="GO" id="GO:0009396">
    <property type="term" value="P:folic acid-containing compound biosynthetic process"/>
    <property type="evidence" value="ECO:0007669"/>
    <property type="project" value="TreeGrafter"/>
</dbReference>
<dbReference type="GO" id="GO:0046872">
    <property type="term" value="F:metal ion binding"/>
    <property type="evidence" value="ECO:0007669"/>
    <property type="project" value="UniProtKB-KW"/>
</dbReference>
<keyword evidence="2 4" id="KW-0547">Nucleotide-binding</keyword>
<evidence type="ECO:0000256" key="2">
    <source>
        <dbReference type="ARBA" id="ARBA00022741"/>
    </source>
</evidence>
<dbReference type="RefSeq" id="WP_263542320.1">
    <property type="nucleotide sequence ID" value="NZ_JAOVZO020000018.1"/>
</dbReference>
<comment type="cofactor">
    <cofactor evidence="5">
        <name>Mg(2+)</name>
        <dbReference type="ChEBI" id="CHEBI:18420"/>
    </cofactor>
</comment>
<dbReference type="AlphaFoldDB" id="A0A9X3YLY1"/>
<evidence type="ECO:0000256" key="1">
    <source>
        <dbReference type="ARBA" id="ARBA00010638"/>
    </source>
</evidence>
<dbReference type="SUPFAM" id="SSF100950">
    <property type="entry name" value="NagB/RpiA/CoA transferase-like"/>
    <property type="match status" value="1"/>
</dbReference>
<comment type="catalytic activity">
    <reaction evidence="5">
        <text>(6S)-5-formyl-5,6,7,8-tetrahydrofolate + ATP = (6R)-5,10-methenyltetrahydrofolate + ADP + phosphate</text>
        <dbReference type="Rhea" id="RHEA:10488"/>
        <dbReference type="ChEBI" id="CHEBI:30616"/>
        <dbReference type="ChEBI" id="CHEBI:43474"/>
        <dbReference type="ChEBI" id="CHEBI:57455"/>
        <dbReference type="ChEBI" id="CHEBI:57457"/>
        <dbReference type="ChEBI" id="CHEBI:456216"/>
        <dbReference type="EC" id="6.3.3.2"/>
    </reaction>
</comment>
<dbReference type="EC" id="6.3.3.2" evidence="5"/>
<feature type="binding site" evidence="4">
    <location>
        <begin position="8"/>
        <end position="12"/>
    </location>
    <ligand>
        <name>ATP</name>
        <dbReference type="ChEBI" id="CHEBI:30616"/>
    </ligand>
</feature>
<evidence type="ECO:0000256" key="4">
    <source>
        <dbReference type="PIRSR" id="PIRSR006806-1"/>
    </source>
</evidence>
<gene>
    <name evidence="6" type="ORF">OD750_013870</name>
</gene>
<sequence>MTDVQADRHALRARIKERRQALPAAERIAAAQGVAAQLAQLPELTVDTRIGAYFAVNGELSLHLVVAQCWRRGQAMHLPVAGSRRRLDYAPYTAQTAVAPNRFGIPEPEVDAAALVAPESLELVLVPLVAFNRGGHRLGYGGGFYDTSFAFLRGRERPALPLLVGIGYAFQEVATLAPESWDVRLDFVATERELIDCSATE</sequence>
<evidence type="ECO:0000256" key="3">
    <source>
        <dbReference type="ARBA" id="ARBA00022840"/>
    </source>
</evidence>
<dbReference type="GO" id="GO:0035999">
    <property type="term" value="P:tetrahydrofolate interconversion"/>
    <property type="evidence" value="ECO:0007669"/>
    <property type="project" value="TreeGrafter"/>
</dbReference>
<dbReference type="EMBL" id="JAOVZO020000018">
    <property type="protein sequence ID" value="MDC8013625.1"/>
    <property type="molecule type" value="Genomic_DNA"/>
</dbReference>
<keyword evidence="6" id="KW-0436">Ligase</keyword>
<evidence type="ECO:0000313" key="7">
    <source>
        <dbReference type="Proteomes" id="UP001139971"/>
    </source>
</evidence>
<proteinExistence type="inferred from homology"/>
<dbReference type="PANTHER" id="PTHR23407:SF1">
    <property type="entry name" value="5-FORMYLTETRAHYDROFOLATE CYCLO-LIGASE"/>
    <property type="match status" value="1"/>
</dbReference>
<keyword evidence="3 4" id="KW-0067">ATP-binding</keyword>
<keyword evidence="7" id="KW-1185">Reference proteome</keyword>
<comment type="caution">
    <text evidence="6">The sequence shown here is derived from an EMBL/GenBank/DDBJ whole genome shotgun (WGS) entry which is preliminary data.</text>
</comment>
<dbReference type="InterPro" id="IPR037171">
    <property type="entry name" value="NagB/RpiA_transferase-like"/>
</dbReference>
<evidence type="ECO:0000256" key="5">
    <source>
        <dbReference type="RuleBase" id="RU361279"/>
    </source>
</evidence>
<accession>A0A9X3YLY1</accession>
<dbReference type="PIRSF" id="PIRSF006806">
    <property type="entry name" value="FTHF_cligase"/>
    <property type="match status" value="1"/>
</dbReference>
<keyword evidence="5" id="KW-0460">Magnesium</keyword>
<dbReference type="NCBIfam" id="TIGR02727">
    <property type="entry name" value="MTHFS_bact"/>
    <property type="match status" value="1"/>
</dbReference>
<organism evidence="6 7">
    <name type="scientific">Tahibacter soli</name>
    <dbReference type="NCBI Taxonomy" id="2983605"/>
    <lineage>
        <taxon>Bacteria</taxon>
        <taxon>Pseudomonadati</taxon>
        <taxon>Pseudomonadota</taxon>
        <taxon>Gammaproteobacteria</taxon>
        <taxon>Lysobacterales</taxon>
        <taxon>Rhodanobacteraceae</taxon>
        <taxon>Tahibacter</taxon>
    </lineage>
</organism>
<comment type="similarity">
    <text evidence="1 5">Belongs to the 5-formyltetrahydrofolate cyclo-ligase family.</text>
</comment>
<dbReference type="GO" id="GO:0030272">
    <property type="term" value="F:5-formyltetrahydrofolate cyclo-ligase activity"/>
    <property type="evidence" value="ECO:0007669"/>
    <property type="project" value="UniProtKB-EC"/>
</dbReference>
<dbReference type="PANTHER" id="PTHR23407">
    <property type="entry name" value="ATPASE INHIBITOR/5-FORMYLTETRAHYDROFOLATE CYCLO-LIGASE"/>
    <property type="match status" value="1"/>
</dbReference>
<protein>
    <recommendedName>
        <fullName evidence="5">5-formyltetrahydrofolate cyclo-ligase</fullName>
        <ecNumber evidence="5">6.3.3.2</ecNumber>
    </recommendedName>
</protein>
<reference evidence="6" key="1">
    <citation type="submission" date="2023-02" db="EMBL/GenBank/DDBJ databases">
        <title>Tahibacter soli sp. nov. isolated from soil.</title>
        <authorList>
            <person name="Baek J.H."/>
            <person name="Lee J.K."/>
            <person name="Choi D.G."/>
            <person name="Jeon C.O."/>
        </authorList>
    </citation>
    <scope>NUCLEOTIDE SEQUENCE</scope>
    <source>
        <strain evidence="6">BL</strain>
    </source>
</reference>
<dbReference type="InterPro" id="IPR002698">
    <property type="entry name" value="FTHF_cligase"/>
</dbReference>
<evidence type="ECO:0000313" key="6">
    <source>
        <dbReference type="EMBL" id="MDC8013625.1"/>
    </source>
</evidence>